<protein>
    <submittedName>
        <fullName evidence="3">Uncharacterized protein</fullName>
    </submittedName>
</protein>
<evidence type="ECO:0000313" key="5">
    <source>
        <dbReference type="Proteomes" id="UP000284051"/>
    </source>
</evidence>
<dbReference type="Proteomes" id="UP000283513">
    <property type="component" value="Unassembled WGS sequence"/>
</dbReference>
<keyword evidence="1" id="KW-0812">Transmembrane</keyword>
<comment type="caution">
    <text evidence="3">The sequence shown here is derived from an EMBL/GenBank/DDBJ whole genome shotgun (WGS) entry which is preliminary data.</text>
</comment>
<evidence type="ECO:0000256" key="1">
    <source>
        <dbReference type="SAM" id="Phobius"/>
    </source>
</evidence>
<dbReference type="EMBL" id="QSHO01000035">
    <property type="protein sequence ID" value="RHC11853.1"/>
    <property type="molecule type" value="Genomic_DNA"/>
</dbReference>
<evidence type="ECO:0000313" key="4">
    <source>
        <dbReference type="Proteomes" id="UP000283513"/>
    </source>
</evidence>
<name>A0A414SS93_9FIRM</name>
<evidence type="ECO:0000313" key="2">
    <source>
        <dbReference type="EMBL" id="RHC11853.1"/>
    </source>
</evidence>
<proteinExistence type="predicted"/>
<organism evidence="3 5">
    <name type="scientific">Roseburia intestinalis</name>
    <dbReference type="NCBI Taxonomy" id="166486"/>
    <lineage>
        <taxon>Bacteria</taxon>
        <taxon>Bacillati</taxon>
        <taxon>Bacillota</taxon>
        <taxon>Clostridia</taxon>
        <taxon>Lachnospirales</taxon>
        <taxon>Lachnospiraceae</taxon>
        <taxon>Roseburia</taxon>
    </lineage>
</organism>
<feature type="transmembrane region" description="Helical" evidence="1">
    <location>
        <begin position="23"/>
        <end position="45"/>
    </location>
</feature>
<keyword evidence="1" id="KW-0472">Membrane</keyword>
<dbReference type="Proteomes" id="UP000284051">
    <property type="component" value="Unassembled WGS sequence"/>
</dbReference>
<keyword evidence="1" id="KW-1133">Transmembrane helix</keyword>
<dbReference type="EMBL" id="QRID01000037">
    <property type="protein sequence ID" value="RHG24022.1"/>
    <property type="molecule type" value="Genomic_DNA"/>
</dbReference>
<gene>
    <name evidence="3" type="ORF">DW264_18625</name>
    <name evidence="2" type="ORF">DW856_19725</name>
</gene>
<accession>A0A414SS93</accession>
<sequence length="63" mass="7881">MFHRTDVFISAWKPYIIWFYVRSIQPCIIISIRGFMLIFFILLWYKKDIRLLIFIVLNYQNVY</sequence>
<reference evidence="4 5" key="1">
    <citation type="submission" date="2018-08" db="EMBL/GenBank/DDBJ databases">
        <title>A genome reference for cultivated species of the human gut microbiota.</title>
        <authorList>
            <person name="Zou Y."/>
            <person name="Xue W."/>
            <person name="Luo G."/>
        </authorList>
    </citation>
    <scope>NUCLEOTIDE SEQUENCE [LARGE SCALE GENOMIC DNA]</scope>
    <source>
        <strain evidence="3 5">AM22-21LB</strain>
        <strain evidence="2 4">AM37-1AC</strain>
    </source>
</reference>
<dbReference type="AlphaFoldDB" id="A0A414SS93"/>
<evidence type="ECO:0000313" key="3">
    <source>
        <dbReference type="EMBL" id="RHG24022.1"/>
    </source>
</evidence>